<dbReference type="Proteomes" id="UP000235786">
    <property type="component" value="Unassembled WGS sequence"/>
</dbReference>
<keyword evidence="3" id="KW-0964">Secreted</keyword>
<keyword evidence="5" id="KW-0677">Repeat</keyword>
<comment type="similarity">
    <text evidence="2 14">Belongs to the glycosyl hydrolase 28 family.</text>
</comment>
<dbReference type="AlphaFoldDB" id="A0A2J6S213"/>
<dbReference type="Gene3D" id="2.160.20.10">
    <property type="entry name" value="Single-stranded right-handed beta-helix, Pectin lyase-like"/>
    <property type="match status" value="1"/>
</dbReference>
<keyword evidence="6 14" id="KW-0378">Hydrolase</keyword>
<evidence type="ECO:0000256" key="4">
    <source>
        <dbReference type="ARBA" id="ARBA00022729"/>
    </source>
</evidence>
<dbReference type="PANTHER" id="PTHR31736:SF14">
    <property type="entry name" value="EXOPOLYGALACTURONASE X-1-RELATED"/>
    <property type="match status" value="1"/>
</dbReference>
<evidence type="ECO:0000313" key="17">
    <source>
        <dbReference type="Proteomes" id="UP000235786"/>
    </source>
</evidence>
<keyword evidence="7" id="KW-1015">Disulfide bond</keyword>
<keyword evidence="9 14" id="KW-0326">Glycosidase</keyword>
<dbReference type="EMBL" id="KZ613941">
    <property type="protein sequence ID" value="PMD44819.1"/>
    <property type="molecule type" value="Genomic_DNA"/>
</dbReference>
<comment type="catalytic activity">
    <reaction evidence="12">
        <text>[(1-&gt;4)-alpha-D-galacturonosyl](n) + H2O = alpha-D-galacturonate + [(1-&gt;4)-alpha-D-galacturonosyl](n-1)</text>
        <dbReference type="Rhea" id="RHEA:14117"/>
        <dbReference type="Rhea" id="RHEA-COMP:14570"/>
        <dbReference type="Rhea" id="RHEA-COMP:14572"/>
        <dbReference type="ChEBI" id="CHEBI:15377"/>
        <dbReference type="ChEBI" id="CHEBI:58658"/>
        <dbReference type="ChEBI" id="CHEBI:140523"/>
        <dbReference type="EC" id="3.2.1.67"/>
    </reaction>
</comment>
<feature type="chain" id="PRO_5014428148" description="galacturonan 1,4-alpha-galacturonidase" evidence="15">
    <location>
        <begin position="21"/>
        <end position="440"/>
    </location>
</feature>
<proteinExistence type="inferred from homology"/>
<dbReference type="Pfam" id="PF00295">
    <property type="entry name" value="Glyco_hydro_28"/>
    <property type="match status" value="1"/>
</dbReference>
<dbReference type="OrthoDB" id="187139at2759"/>
<dbReference type="EC" id="3.2.1.67" evidence="11"/>
<evidence type="ECO:0000256" key="9">
    <source>
        <dbReference type="ARBA" id="ARBA00023295"/>
    </source>
</evidence>
<dbReference type="STRING" id="1149755.A0A2J6S213"/>
<evidence type="ECO:0000256" key="15">
    <source>
        <dbReference type="SAM" id="SignalP"/>
    </source>
</evidence>
<evidence type="ECO:0000256" key="13">
    <source>
        <dbReference type="PROSITE-ProRule" id="PRU10052"/>
    </source>
</evidence>
<organism evidence="16 17">
    <name type="scientific">Hyaloscypha variabilis (strain UAMH 11265 / GT02V1 / F)</name>
    <name type="common">Meliniomyces variabilis</name>
    <dbReference type="NCBI Taxonomy" id="1149755"/>
    <lineage>
        <taxon>Eukaryota</taxon>
        <taxon>Fungi</taxon>
        <taxon>Dikarya</taxon>
        <taxon>Ascomycota</taxon>
        <taxon>Pezizomycotina</taxon>
        <taxon>Leotiomycetes</taxon>
        <taxon>Helotiales</taxon>
        <taxon>Hyaloscyphaceae</taxon>
        <taxon>Hyaloscypha</taxon>
        <taxon>Hyaloscypha variabilis</taxon>
    </lineage>
</organism>
<reference evidence="16 17" key="1">
    <citation type="submission" date="2016-04" db="EMBL/GenBank/DDBJ databases">
        <title>A degradative enzymes factory behind the ericoid mycorrhizal symbiosis.</title>
        <authorList>
            <consortium name="DOE Joint Genome Institute"/>
            <person name="Martino E."/>
            <person name="Morin E."/>
            <person name="Grelet G."/>
            <person name="Kuo A."/>
            <person name="Kohler A."/>
            <person name="Daghino S."/>
            <person name="Barry K."/>
            <person name="Choi C."/>
            <person name="Cichocki N."/>
            <person name="Clum A."/>
            <person name="Copeland A."/>
            <person name="Hainaut M."/>
            <person name="Haridas S."/>
            <person name="Labutti K."/>
            <person name="Lindquist E."/>
            <person name="Lipzen A."/>
            <person name="Khouja H.-R."/>
            <person name="Murat C."/>
            <person name="Ohm R."/>
            <person name="Olson A."/>
            <person name="Spatafora J."/>
            <person name="Veneault-Fourrey C."/>
            <person name="Henrissat B."/>
            <person name="Grigoriev I."/>
            <person name="Martin F."/>
            <person name="Perotto S."/>
        </authorList>
    </citation>
    <scope>NUCLEOTIDE SEQUENCE [LARGE SCALE GENOMIC DNA]</scope>
    <source>
        <strain evidence="16 17">F</strain>
    </source>
</reference>
<gene>
    <name evidence="16" type="ORF">L207DRAFT_620062</name>
</gene>
<dbReference type="InterPro" id="IPR000743">
    <property type="entry name" value="Glyco_hydro_28"/>
</dbReference>
<evidence type="ECO:0000256" key="11">
    <source>
        <dbReference type="ARBA" id="ARBA00038933"/>
    </source>
</evidence>
<dbReference type="GO" id="GO:0004650">
    <property type="term" value="F:polygalacturonase activity"/>
    <property type="evidence" value="ECO:0007669"/>
    <property type="project" value="InterPro"/>
</dbReference>
<protein>
    <recommendedName>
        <fullName evidence="11">galacturonan 1,4-alpha-galacturonidase</fullName>
        <ecNumber evidence="11">3.2.1.67</ecNumber>
    </recommendedName>
</protein>
<evidence type="ECO:0000256" key="12">
    <source>
        <dbReference type="ARBA" id="ARBA00048766"/>
    </source>
</evidence>
<evidence type="ECO:0000313" key="16">
    <source>
        <dbReference type="EMBL" id="PMD44819.1"/>
    </source>
</evidence>
<keyword evidence="4 15" id="KW-0732">Signal</keyword>
<evidence type="ECO:0000256" key="2">
    <source>
        <dbReference type="ARBA" id="ARBA00008834"/>
    </source>
</evidence>
<keyword evidence="8" id="KW-0325">Glycoprotein</keyword>
<evidence type="ECO:0000256" key="8">
    <source>
        <dbReference type="ARBA" id="ARBA00023180"/>
    </source>
</evidence>
<evidence type="ECO:0000256" key="5">
    <source>
        <dbReference type="ARBA" id="ARBA00022737"/>
    </source>
</evidence>
<dbReference type="GO" id="GO:0047911">
    <property type="term" value="F:galacturan 1,4-alpha-galacturonidase activity"/>
    <property type="evidence" value="ECO:0007669"/>
    <property type="project" value="UniProtKB-EC"/>
</dbReference>
<evidence type="ECO:0000256" key="10">
    <source>
        <dbReference type="ARBA" id="ARBA00023316"/>
    </source>
</evidence>
<dbReference type="PANTHER" id="PTHR31736">
    <property type="match status" value="1"/>
</dbReference>
<accession>A0A2J6S213</accession>
<sequence length="440" mass="47218">MWSSIFTIAVCLSFAAFIAAENTNSNTGFAQVLKPRPNPTPYPYHPGKPHYPSPPRTKTCYVPARGGGLDDSQAIYSAFEACNNGGTVAFLESNYTIAQPLNLTFLNAVDVSIQGEISINPNVQYWVQHAFQYAYQGSSLFWQFGGKDVNFYGGGTINGNGQAWWNILPTNSSIIRPHLIGVIGLHGGSFSNLNLINPPNWFHFVANSSDLIFDDMHLTAISNNTNPAANSDGWDLYKSDSIVIQNSVVLNDDDCISFKPNATNIVVQNMHCTNSHGISVGSLGQYVGEVDVVENLYVYNATMVTTGDAARIKVYGGIPPNSTSLSSGGGTGIIRNVTYSTVIDQADNYAIELTQCYGQTNITACNLYPSGVVIEDVLFENFSGTSGAYAPIVGTLVCSSPSLCSNIVAKNINITNISGAEAEWVCTNVDDSSLAINCIT</sequence>
<keyword evidence="10" id="KW-0961">Cell wall biogenesis/degradation</keyword>
<dbReference type="InterPro" id="IPR011050">
    <property type="entry name" value="Pectin_lyase_fold/virulence"/>
</dbReference>
<comment type="subcellular location">
    <subcellularLocation>
        <location evidence="1">Secreted</location>
    </subcellularLocation>
</comment>
<keyword evidence="17" id="KW-1185">Reference proteome</keyword>
<evidence type="ECO:0000256" key="6">
    <source>
        <dbReference type="ARBA" id="ARBA00022801"/>
    </source>
</evidence>
<dbReference type="PROSITE" id="PS00502">
    <property type="entry name" value="POLYGALACTURONASE"/>
    <property type="match status" value="1"/>
</dbReference>
<evidence type="ECO:0000256" key="7">
    <source>
        <dbReference type="ARBA" id="ARBA00023157"/>
    </source>
</evidence>
<dbReference type="InterPro" id="IPR012334">
    <property type="entry name" value="Pectin_lyas_fold"/>
</dbReference>
<dbReference type="GO" id="GO:0005576">
    <property type="term" value="C:extracellular region"/>
    <property type="evidence" value="ECO:0007669"/>
    <property type="project" value="UniProtKB-SubCell"/>
</dbReference>
<dbReference type="SUPFAM" id="SSF51126">
    <property type="entry name" value="Pectin lyase-like"/>
    <property type="match status" value="1"/>
</dbReference>
<dbReference type="GO" id="GO:0071555">
    <property type="term" value="P:cell wall organization"/>
    <property type="evidence" value="ECO:0007669"/>
    <property type="project" value="UniProtKB-KW"/>
</dbReference>
<feature type="active site" evidence="13">
    <location>
        <position position="276"/>
    </location>
</feature>
<name>A0A2J6S213_HYAVF</name>
<dbReference type="GO" id="GO:0005975">
    <property type="term" value="P:carbohydrate metabolic process"/>
    <property type="evidence" value="ECO:0007669"/>
    <property type="project" value="InterPro"/>
</dbReference>
<evidence type="ECO:0000256" key="14">
    <source>
        <dbReference type="RuleBase" id="RU361169"/>
    </source>
</evidence>
<evidence type="ECO:0000256" key="1">
    <source>
        <dbReference type="ARBA" id="ARBA00004613"/>
    </source>
</evidence>
<feature type="signal peptide" evidence="15">
    <location>
        <begin position="1"/>
        <end position="20"/>
    </location>
</feature>
<evidence type="ECO:0000256" key="3">
    <source>
        <dbReference type="ARBA" id="ARBA00022525"/>
    </source>
</evidence>